<evidence type="ECO:0000256" key="6">
    <source>
        <dbReference type="PIRSR" id="PIRSR602403-1"/>
    </source>
</evidence>
<dbReference type="Gene3D" id="1.10.630.10">
    <property type="entry name" value="Cytochrome P450"/>
    <property type="match status" value="1"/>
</dbReference>
<dbReference type="OrthoDB" id="1844152at2759"/>
<evidence type="ECO:0000256" key="5">
    <source>
        <dbReference type="ARBA" id="ARBA00023004"/>
    </source>
</evidence>
<evidence type="ECO:0000256" key="2">
    <source>
        <dbReference type="ARBA" id="ARBA00010617"/>
    </source>
</evidence>
<dbReference type="InterPro" id="IPR002403">
    <property type="entry name" value="Cyt_P450_E_grp-IV"/>
</dbReference>
<accession>A0A286UJ78</accession>
<evidence type="ECO:0000256" key="1">
    <source>
        <dbReference type="ARBA" id="ARBA00001971"/>
    </source>
</evidence>
<reference evidence="7 8" key="1">
    <citation type="journal article" date="2017" name="Mol. Ecol.">
        <title>Comparative and population genomic landscape of Phellinus noxius: A hypervariable fungus causing root rot in trees.</title>
        <authorList>
            <person name="Chung C.L."/>
            <person name="Lee T.J."/>
            <person name="Akiba M."/>
            <person name="Lee H.H."/>
            <person name="Kuo T.H."/>
            <person name="Liu D."/>
            <person name="Ke H.M."/>
            <person name="Yokoi T."/>
            <person name="Roa M.B."/>
            <person name="Lu M.J."/>
            <person name="Chang Y.Y."/>
            <person name="Ann P.J."/>
            <person name="Tsai J.N."/>
            <person name="Chen C.Y."/>
            <person name="Tzean S.S."/>
            <person name="Ota Y."/>
            <person name="Hattori T."/>
            <person name="Sahashi N."/>
            <person name="Liou R.F."/>
            <person name="Kikuchi T."/>
            <person name="Tsai I.J."/>
        </authorList>
    </citation>
    <scope>NUCLEOTIDE SEQUENCE [LARGE SCALE GENOMIC DNA]</scope>
    <source>
        <strain evidence="7 8">FFPRI411160</strain>
    </source>
</reference>
<evidence type="ECO:0000256" key="4">
    <source>
        <dbReference type="ARBA" id="ARBA00023002"/>
    </source>
</evidence>
<protein>
    <submittedName>
        <fullName evidence="7">Cytochrome P450</fullName>
    </submittedName>
</protein>
<dbReference type="InterPro" id="IPR036396">
    <property type="entry name" value="Cyt_P450_sf"/>
</dbReference>
<dbReference type="EMBL" id="NBII01000004">
    <property type="protein sequence ID" value="PAV19647.1"/>
    <property type="molecule type" value="Genomic_DNA"/>
</dbReference>
<keyword evidence="3 6" id="KW-0479">Metal-binding</keyword>
<evidence type="ECO:0000313" key="8">
    <source>
        <dbReference type="Proteomes" id="UP000217199"/>
    </source>
</evidence>
<comment type="cofactor">
    <cofactor evidence="1 6">
        <name>heme</name>
        <dbReference type="ChEBI" id="CHEBI:30413"/>
    </cofactor>
</comment>
<sequence>MDSFNLSGITPFVGLQPESGLFQIQERTYQYLLLLSGVCIAFTSLVQILNSRKLSVNVPSEGRTGKFDLYGGAYRFIKDGRAILLGGYNKYKLDTFKIPGVERWTVIINKQELIEEIRKAPADYFSLNEATSEQFASRWTLGTSVFSENFHVNVVRNQLTRCLTARFDDVYDELSHSFDVLVPAKEDGWLTVPALRTMQKIVCRTSNRIFCGLPLCRDEDYIELNINLTVDVINVSNELSKIPEMLKPIVGPLITTIPKRFKQGMKHLRPILENRFRLYEQYGNDYPNKPADMITWLIEEAPENMKRDVIDLTKRILAINFAAIHTSANSFTHALYHLAAEPDKYVAPLREEVERVIDEEGWTKGAMTKLWKLDSFMKESQRFNGINLLALNRKVLKDYTLSDGTFLPVGTFVAANVTGTHRDSAFYEKPDEFDGFRFANIREGSSEEELKHQMVQTSSDYLAFGHGRLACPGRFFAVNELKAMMAYVLLNYDVKLEKEGIRPSNIYKGIRLLPNPTAKLMFKKRKVA</sequence>
<dbReference type="InParanoid" id="A0A286UJ78"/>
<comment type="similarity">
    <text evidence="2">Belongs to the cytochrome P450 family.</text>
</comment>
<feature type="binding site" description="axial binding residue" evidence="6">
    <location>
        <position position="471"/>
    </location>
    <ligand>
        <name>heme</name>
        <dbReference type="ChEBI" id="CHEBI:30413"/>
    </ligand>
    <ligandPart>
        <name>Fe</name>
        <dbReference type="ChEBI" id="CHEBI:18248"/>
    </ligandPart>
</feature>
<dbReference type="AlphaFoldDB" id="A0A286UJ78"/>
<keyword evidence="4" id="KW-0560">Oxidoreductase</keyword>
<organism evidence="7 8">
    <name type="scientific">Pyrrhoderma noxium</name>
    <dbReference type="NCBI Taxonomy" id="2282107"/>
    <lineage>
        <taxon>Eukaryota</taxon>
        <taxon>Fungi</taxon>
        <taxon>Dikarya</taxon>
        <taxon>Basidiomycota</taxon>
        <taxon>Agaricomycotina</taxon>
        <taxon>Agaricomycetes</taxon>
        <taxon>Hymenochaetales</taxon>
        <taxon>Hymenochaetaceae</taxon>
        <taxon>Pyrrhoderma</taxon>
    </lineage>
</organism>
<keyword evidence="5 6" id="KW-0408">Iron</keyword>
<dbReference type="GO" id="GO:0004497">
    <property type="term" value="F:monooxygenase activity"/>
    <property type="evidence" value="ECO:0007669"/>
    <property type="project" value="InterPro"/>
</dbReference>
<dbReference type="GO" id="GO:0016705">
    <property type="term" value="F:oxidoreductase activity, acting on paired donors, with incorporation or reduction of molecular oxygen"/>
    <property type="evidence" value="ECO:0007669"/>
    <property type="project" value="InterPro"/>
</dbReference>
<evidence type="ECO:0000313" key="7">
    <source>
        <dbReference type="EMBL" id="PAV19647.1"/>
    </source>
</evidence>
<gene>
    <name evidence="7" type="ORF">PNOK_0458100</name>
</gene>
<dbReference type="SUPFAM" id="SSF48264">
    <property type="entry name" value="Cytochrome P450"/>
    <property type="match status" value="1"/>
</dbReference>
<dbReference type="GO" id="GO:0005506">
    <property type="term" value="F:iron ion binding"/>
    <property type="evidence" value="ECO:0007669"/>
    <property type="project" value="InterPro"/>
</dbReference>
<comment type="caution">
    <text evidence="7">The sequence shown here is derived from an EMBL/GenBank/DDBJ whole genome shotgun (WGS) entry which is preliminary data.</text>
</comment>
<dbReference type="InterPro" id="IPR001128">
    <property type="entry name" value="Cyt_P450"/>
</dbReference>
<keyword evidence="8" id="KW-1185">Reference proteome</keyword>
<dbReference type="CDD" id="cd11041">
    <property type="entry name" value="CYP503A1-like"/>
    <property type="match status" value="1"/>
</dbReference>
<evidence type="ECO:0000256" key="3">
    <source>
        <dbReference type="ARBA" id="ARBA00022723"/>
    </source>
</evidence>
<name>A0A286UJ78_9AGAM</name>
<proteinExistence type="inferred from homology"/>
<dbReference type="Pfam" id="PF00067">
    <property type="entry name" value="p450"/>
    <property type="match status" value="1"/>
</dbReference>
<keyword evidence="6" id="KW-0349">Heme</keyword>
<dbReference type="GO" id="GO:0020037">
    <property type="term" value="F:heme binding"/>
    <property type="evidence" value="ECO:0007669"/>
    <property type="project" value="InterPro"/>
</dbReference>
<dbReference type="PRINTS" id="PR00465">
    <property type="entry name" value="EP450IV"/>
</dbReference>
<dbReference type="STRING" id="2282107.A0A286UJ78"/>
<dbReference type="PANTHER" id="PTHR46206">
    <property type="entry name" value="CYTOCHROME P450"/>
    <property type="match status" value="1"/>
</dbReference>
<dbReference type="Proteomes" id="UP000217199">
    <property type="component" value="Unassembled WGS sequence"/>
</dbReference>